<dbReference type="InterPro" id="IPR001841">
    <property type="entry name" value="Znf_RING"/>
</dbReference>
<reference evidence="3 4" key="1">
    <citation type="submission" date="2016-02" db="EMBL/GenBank/DDBJ databases">
        <title>Discovery of a natural microsporidian pathogen with a broad tissue tropism in Caenorhabditis elegans.</title>
        <authorList>
            <person name="Luallen R.J."/>
            <person name="Reinke A.W."/>
            <person name="Tong L."/>
            <person name="Botts M.R."/>
            <person name="Felix M.-A."/>
            <person name="Troemel E.R."/>
        </authorList>
    </citation>
    <scope>NUCLEOTIDE SEQUENCE [LARGE SCALE GENOMIC DNA]</scope>
    <source>
        <strain evidence="3 4">JUm2807</strain>
    </source>
</reference>
<dbReference type="EMBL" id="LTDL01000036">
    <property type="protein sequence ID" value="OAG30263.1"/>
    <property type="molecule type" value="Genomic_DNA"/>
</dbReference>
<dbReference type="RefSeq" id="XP_067544664.1">
    <property type="nucleotide sequence ID" value="XM_067689670.1"/>
</dbReference>
<gene>
    <name evidence="3" type="ORF">NEDG_02252</name>
</gene>
<dbReference type="AlphaFoldDB" id="A0A177EE77"/>
<dbReference type="PROSITE" id="PS50089">
    <property type="entry name" value="ZF_RING_2"/>
    <property type="match status" value="1"/>
</dbReference>
<keyword evidence="4" id="KW-1185">Reference proteome</keyword>
<feature type="domain" description="RING-type" evidence="2">
    <location>
        <begin position="447"/>
        <end position="500"/>
    </location>
</feature>
<comment type="caution">
    <text evidence="3">The sequence shown here is derived from an EMBL/GenBank/DDBJ whole genome shotgun (WGS) entry which is preliminary data.</text>
</comment>
<accession>A0A177EE77</accession>
<dbReference type="GeneID" id="93648602"/>
<name>A0A177EE77_9MICR</name>
<proteinExistence type="predicted"/>
<evidence type="ECO:0000259" key="2">
    <source>
        <dbReference type="PROSITE" id="PS50089"/>
    </source>
</evidence>
<organism evidence="3 4">
    <name type="scientific">Nematocida displodere</name>
    <dbReference type="NCBI Taxonomy" id="1805483"/>
    <lineage>
        <taxon>Eukaryota</taxon>
        <taxon>Fungi</taxon>
        <taxon>Fungi incertae sedis</taxon>
        <taxon>Microsporidia</taxon>
        <taxon>Nematocida</taxon>
    </lineage>
</organism>
<sequence length="544" mass="61262">MVVGCSMDLPLSDHIVSPYTEQTMDFFEKSEIERQPNQLETIQIGEERHILKKQSQPMNIYFDIYTLESVPDQLTQGIEFNELSISTTTAENRSIDPAVLEKILRVFGTVNAETLSLHNWATTASPDDLVQPFERIFAENNDSEAAAPLTRCVLNVKNLNMFCNTVLAIKQFQEWMDLSQCQVELTLVGELELENLEVLDGFNARSIEILTLTYFERLDSLDCKLFREGPLPSELYLNNKHALASKISEEVARNLLTNIWVAITIPVEVWVELMKPSEQPKHLTAKYLEITFSRDSSIPAPVVGMDRTTARHLTIELAKENHVVTRTDLEQTLDWVSTAFVGLGVLNVECSDTPALRDFVRNNQFEITSIPTLTHIEVCDIQCMRVQSINQIGADVVCLSLEAWELFGSGKLGDELANSQTDLSQLSPEQQAIVMNREEMGPDNDPCCVCLSTADELRSSSPDAEICILDHPKHSICNRCLDGMVNNDRIDGHINCPVCRHEHKLSLIRHTIRKNNQGVFELTMGRLPSLLSFPRGIQPELPAI</sequence>
<keyword evidence="1" id="KW-0863">Zinc-finger</keyword>
<keyword evidence="1" id="KW-0862">Zinc</keyword>
<dbReference type="Gene3D" id="3.30.40.10">
    <property type="entry name" value="Zinc/RING finger domain, C3HC4 (zinc finger)"/>
    <property type="match status" value="1"/>
</dbReference>
<protein>
    <recommendedName>
        <fullName evidence="2">RING-type domain-containing protein</fullName>
    </recommendedName>
</protein>
<evidence type="ECO:0000256" key="1">
    <source>
        <dbReference type="PROSITE-ProRule" id="PRU00175"/>
    </source>
</evidence>
<dbReference type="Proteomes" id="UP000185944">
    <property type="component" value="Unassembled WGS sequence"/>
</dbReference>
<evidence type="ECO:0000313" key="4">
    <source>
        <dbReference type="Proteomes" id="UP000185944"/>
    </source>
</evidence>
<dbReference type="InterPro" id="IPR013083">
    <property type="entry name" value="Znf_RING/FYVE/PHD"/>
</dbReference>
<dbReference type="GO" id="GO:0008270">
    <property type="term" value="F:zinc ion binding"/>
    <property type="evidence" value="ECO:0007669"/>
    <property type="project" value="UniProtKB-KW"/>
</dbReference>
<evidence type="ECO:0000313" key="3">
    <source>
        <dbReference type="EMBL" id="OAG30263.1"/>
    </source>
</evidence>
<dbReference type="VEuPathDB" id="MicrosporidiaDB:NEDG_02252"/>
<keyword evidence="1" id="KW-0479">Metal-binding</keyword>
<dbReference type="SUPFAM" id="SSF57850">
    <property type="entry name" value="RING/U-box"/>
    <property type="match status" value="1"/>
</dbReference>